<dbReference type="SUPFAM" id="SSF53067">
    <property type="entry name" value="Actin-like ATPase domain"/>
    <property type="match status" value="1"/>
</dbReference>
<reference evidence="1" key="1">
    <citation type="journal article" date="2014" name="Front. Microbiol.">
        <title>High frequency of phylogenetically diverse reductive dehalogenase-homologous genes in deep subseafloor sedimentary metagenomes.</title>
        <authorList>
            <person name="Kawai M."/>
            <person name="Futagami T."/>
            <person name="Toyoda A."/>
            <person name="Takaki Y."/>
            <person name="Nishi S."/>
            <person name="Hori S."/>
            <person name="Arai W."/>
            <person name="Tsubouchi T."/>
            <person name="Morono Y."/>
            <person name="Uchiyama I."/>
            <person name="Ito T."/>
            <person name="Fujiyama A."/>
            <person name="Inagaki F."/>
            <person name="Takami H."/>
        </authorList>
    </citation>
    <scope>NUCLEOTIDE SEQUENCE</scope>
    <source>
        <strain evidence="1">Expedition CK06-06</strain>
    </source>
</reference>
<dbReference type="InterPro" id="IPR000600">
    <property type="entry name" value="ROK"/>
</dbReference>
<name>X1N0R6_9ZZZZ</name>
<protein>
    <recommendedName>
        <fullName evidence="2">ROK family protein</fullName>
    </recommendedName>
</protein>
<proteinExistence type="predicted"/>
<dbReference type="PANTHER" id="PTHR18964:SF149">
    <property type="entry name" value="BIFUNCTIONAL UDP-N-ACETYLGLUCOSAMINE 2-EPIMERASE_N-ACETYLMANNOSAMINE KINASE"/>
    <property type="match status" value="1"/>
</dbReference>
<dbReference type="PANTHER" id="PTHR18964">
    <property type="entry name" value="ROK (REPRESSOR, ORF, KINASE) FAMILY"/>
    <property type="match status" value="1"/>
</dbReference>
<dbReference type="EMBL" id="BARV01032715">
    <property type="protein sequence ID" value="GAI37158.1"/>
    <property type="molecule type" value="Genomic_DNA"/>
</dbReference>
<dbReference type="AlphaFoldDB" id="X1N0R6"/>
<dbReference type="InterPro" id="IPR043129">
    <property type="entry name" value="ATPase_NBD"/>
</dbReference>
<accession>X1N0R6</accession>
<feature type="non-terminal residue" evidence="1">
    <location>
        <position position="1"/>
    </location>
</feature>
<evidence type="ECO:0008006" key="2">
    <source>
        <dbReference type="Google" id="ProtNLM"/>
    </source>
</evidence>
<sequence>GPADYRKGIIGDLPNLPAFRGGVPLKSILEAEFKLPVYINNDGDLFAYGEALGGILPEINARLEVTGSPKRYRNLFGFTLGTGFGGGMVSNGELIVGDNSIASEVWLFSNRHNPTVNAEDLVSTRSVQRVYAAEAGIEYPNELKPRDIFDIAKGLKEGQQDAAIKAYMETGRALGDTIANILTLTDGIVVIGGGITGAKDLYMPAAMEELKYKYRPSNTEKLPRLIQQVFNLDDEKESEDSEPIAFTNC</sequence>
<comment type="caution">
    <text evidence="1">The sequence shown here is derived from an EMBL/GenBank/DDBJ whole genome shotgun (WGS) entry which is preliminary data.</text>
</comment>
<dbReference type="Gene3D" id="3.30.420.40">
    <property type="match status" value="2"/>
</dbReference>
<evidence type="ECO:0000313" key="1">
    <source>
        <dbReference type="EMBL" id="GAI37158.1"/>
    </source>
</evidence>
<gene>
    <name evidence="1" type="ORF">S06H3_51544</name>
</gene>
<feature type="non-terminal residue" evidence="1">
    <location>
        <position position="249"/>
    </location>
</feature>
<dbReference type="Pfam" id="PF00480">
    <property type="entry name" value="ROK"/>
    <property type="match status" value="1"/>
</dbReference>
<organism evidence="1">
    <name type="scientific">marine sediment metagenome</name>
    <dbReference type="NCBI Taxonomy" id="412755"/>
    <lineage>
        <taxon>unclassified sequences</taxon>
        <taxon>metagenomes</taxon>
        <taxon>ecological metagenomes</taxon>
    </lineage>
</organism>